<feature type="transmembrane region" description="Helical" evidence="3">
    <location>
        <begin position="96"/>
        <end position="113"/>
    </location>
</feature>
<keyword evidence="2" id="KW-0813">Transport</keyword>
<proteinExistence type="inferred from homology"/>
<dbReference type="PANTHER" id="PTHR34295">
    <property type="entry name" value="BIOTIN TRANSPORTER BIOY"/>
    <property type="match status" value="1"/>
</dbReference>
<evidence type="ECO:0000313" key="5">
    <source>
        <dbReference type="Proteomes" id="UP000824041"/>
    </source>
</evidence>
<keyword evidence="3" id="KW-0812">Transmembrane</keyword>
<feature type="transmembrane region" description="Helical" evidence="3">
    <location>
        <begin position="43"/>
        <end position="60"/>
    </location>
</feature>
<gene>
    <name evidence="4" type="ORF">IAA21_08450</name>
</gene>
<feature type="transmembrane region" description="Helical" evidence="3">
    <location>
        <begin position="67"/>
        <end position="84"/>
    </location>
</feature>
<dbReference type="PIRSF" id="PIRSF016661">
    <property type="entry name" value="BioY"/>
    <property type="match status" value="1"/>
</dbReference>
<dbReference type="Proteomes" id="UP000824041">
    <property type="component" value="Unassembled WGS sequence"/>
</dbReference>
<dbReference type="GO" id="GO:0005886">
    <property type="term" value="C:plasma membrane"/>
    <property type="evidence" value="ECO:0007669"/>
    <property type="project" value="UniProtKB-SubCell"/>
</dbReference>
<evidence type="ECO:0000313" key="4">
    <source>
        <dbReference type="EMBL" id="HIZ22808.1"/>
    </source>
</evidence>
<comment type="similarity">
    <text evidence="1 2">Belongs to the BioY family.</text>
</comment>
<dbReference type="GO" id="GO:0015225">
    <property type="term" value="F:biotin transmembrane transporter activity"/>
    <property type="evidence" value="ECO:0007669"/>
    <property type="project" value="UniProtKB-UniRule"/>
</dbReference>
<feature type="transmembrane region" description="Helical" evidence="3">
    <location>
        <begin position="120"/>
        <end position="143"/>
    </location>
</feature>
<comment type="subcellular location">
    <subcellularLocation>
        <location evidence="2">Cell membrane</location>
        <topology evidence="2">Multi-pass membrane protein</topology>
    </subcellularLocation>
</comment>
<sequence>MYESISSASTGRKNKVFLLTVTALMTAVTCILAPLSIPIGPVPVTLTNLVLYISLYLLGWKMTVVSYTVYMLIGLAGVPVFSGFSGGPAKLLGPTGGYIIGFIPMAVIAGVIIRRFKSRILQFLAMLLGTAVLYAFGTAWFCLIMESGVLAALGTCVIPFIPGDIIKMLIAILICPSIKSRLRSI</sequence>
<organism evidence="4 5">
    <name type="scientific">Candidatus Blautia faecigallinarum</name>
    <dbReference type="NCBI Taxonomy" id="2838488"/>
    <lineage>
        <taxon>Bacteria</taxon>
        <taxon>Bacillati</taxon>
        <taxon>Bacillota</taxon>
        <taxon>Clostridia</taxon>
        <taxon>Lachnospirales</taxon>
        <taxon>Lachnospiraceae</taxon>
        <taxon>Blautia</taxon>
    </lineage>
</organism>
<reference evidence="4" key="1">
    <citation type="journal article" date="2021" name="PeerJ">
        <title>Extensive microbial diversity within the chicken gut microbiome revealed by metagenomics and culture.</title>
        <authorList>
            <person name="Gilroy R."/>
            <person name="Ravi A."/>
            <person name="Getino M."/>
            <person name="Pursley I."/>
            <person name="Horton D.L."/>
            <person name="Alikhan N.F."/>
            <person name="Baker D."/>
            <person name="Gharbi K."/>
            <person name="Hall N."/>
            <person name="Watson M."/>
            <person name="Adriaenssens E.M."/>
            <person name="Foster-Nyarko E."/>
            <person name="Jarju S."/>
            <person name="Secka A."/>
            <person name="Antonio M."/>
            <person name="Oren A."/>
            <person name="Chaudhuri R.R."/>
            <person name="La Ragione R."/>
            <person name="Hildebrand F."/>
            <person name="Pallen M.J."/>
        </authorList>
    </citation>
    <scope>NUCLEOTIDE SEQUENCE</scope>
    <source>
        <strain evidence="4">14324</strain>
    </source>
</reference>
<evidence type="ECO:0000256" key="3">
    <source>
        <dbReference type="SAM" id="Phobius"/>
    </source>
</evidence>
<dbReference type="Gene3D" id="1.10.1760.20">
    <property type="match status" value="1"/>
</dbReference>
<dbReference type="InterPro" id="IPR003784">
    <property type="entry name" value="BioY"/>
</dbReference>
<dbReference type="Pfam" id="PF02632">
    <property type="entry name" value="BioY"/>
    <property type="match status" value="1"/>
</dbReference>
<protein>
    <recommendedName>
        <fullName evidence="2">Biotin transporter</fullName>
    </recommendedName>
</protein>
<reference evidence="4" key="2">
    <citation type="submission" date="2021-04" db="EMBL/GenBank/DDBJ databases">
        <authorList>
            <person name="Gilroy R."/>
        </authorList>
    </citation>
    <scope>NUCLEOTIDE SEQUENCE</scope>
    <source>
        <strain evidence="4">14324</strain>
    </source>
</reference>
<dbReference type="EMBL" id="DXBU01000115">
    <property type="protein sequence ID" value="HIZ22808.1"/>
    <property type="molecule type" value="Genomic_DNA"/>
</dbReference>
<evidence type="ECO:0000256" key="1">
    <source>
        <dbReference type="ARBA" id="ARBA00010692"/>
    </source>
</evidence>
<accession>A0A9D2DTJ5</accession>
<keyword evidence="2" id="KW-1003">Cell membrane</keyword>
<dbReference type="AlphaFoldDB" id="A0A9D2DTJ5"/>
<feature type="transmembrane region" description="Helical" evidence="3">
    <location>
        <begin position="149"/>
        <end position="175"/>
    </location>
</feature>
<name>A0A9D2DTJ5_9FIRM</name>
<keyword evidence="2 3" id="KW-0472">Membrane</keyword>
<evidence type="ECO:0000256" key="2">
    <source>
        <dbReference type="PIRNR" id="PIRNR016661"/>
    </source>
</evidence>
<dbReference type="PANTHER" id="PTHR34295:SF1">
    <property type="entry name" value="BIOTIN TRANSPORTER BIOY"/>
    <property type="match status" value="1"/>
</dbReference>
<feature type="transmembrane region" description="Helical" evidence="3">
    <location>
        <begin position="16"/>
        <end position="37"/>
    </location>
</feature>
<keyword evidence="3" id="KW-1133">Transmembrane helix</keyword>
<comment type="caution">
    <text evidence="4">The sequence shown here is derived from an EMBL/GenBank/DDBJ whole genome shotgun (WGS) entry which is preliminary data.</text>
</comment>